<feature type="region of interest" description="Disordered" evidence="1">
    <location>
        <begin position="347"/>
        <end position="379"/>
    </location>
</feature>
<dbReference type="AlphaFoldDB" id="A0A640KL88"/>
<evidence type="ECO:0000256" key="1">
    <source>
        <dbReference type="SAM" id="MobiDB-lite"/>
    </source>
</evidence>
<dbReference type="Proteomes" id="UP000419144">
    <property type="component" value="Unassembled WGS sequence"/>
</dbReference>
<dbReference type="SUPFAM" id="SSF53335">
    <property type="entry name" value="S-adenosyl-L-methionine-dependent methyltransferases"/>
    <property type="match status" value="1"/>
</dbReference>
<sequence length="1030" mass="109603">MCVRVCVWQTRSPHVLHSLHLVGLRPQRTSGVPGYTRSRTHTHTHTRTALLPQLSKKAKHTPARRACVEGQRADSCTCVCVYLECPPTMSSDAAFLALANKAIEMEIRTYFPYTALYRRLCRGGAEGSVDYLYREFSPVLMGSADDGAPATSDLVAGLTTSSAGPSLPQHKRRRTSLVEVLQKGFDEFTTATSTLAQARLEGTTSSGKPSKTCDDATATVPSATGGTGTEPYTVTCHRCTTNVTCTYPCWVLEGYVVLWAETVLEVECVAAKASVAAPSLTLPVVTAHTQSHSGAKGSLALRTHSDATDSRDDQAANTLYASFGRLFFSSHRPVGLRPLLRRITSALAGTPDRSAEDATAPPPPLGTTPREKKACPRKRRCDSFSSGTHPCASMVPTTPATQKFRLHSMSIVNIDAASNVRPASFALQSVLQPDWQTALECYPRHMVHFGLLVYAAWHASSQTWESLRSHGSTCKDNIAAAGSGHAVVSPTRSSRSDAALQNMSEEPSALHPFELAITPISLLPTPEAGGEMHIGSLLELLPHTSHDAILILGLGGNVLGQCLDALLPAAVPLHVVEVEPAVLQACWENRQFPAIDTVDGWRGELHAAAPRTALKQASATQKADASPPRSEEGVETAPAASPVCPAAMQWAAGLIHQKSATPAVFRARRQQAPGLLERLAAPLSATPSNATKHAPCTPNLPRGLGTVIDAPPQTQQDRGEYVCFLQDADAFLRTGPSTSTTLTTSPGAVARHRTAPAAHSAAHPATPSSLPRETCARIAAQSRTPSTQEAASASPVEAAPASVQYSMIFLDCYDPDREHMMHEATLVELCARRLKPGGVLVVNAHVLPTVENLRRDFLGCGFATVQAIRVAGYTQAVVVCVAHDKTSEEEHADAERLASSAACAPMLIEKRGRFTIRQMQLLATALNRSLPVADGSSSSVTGGKDGAGRDGVSSAAATGTTAVASSRSCTSPLSRPVTRAFRFDAAWLKSCRRAVVSSAKVPSGRRARPVNTPSQACSIDVDLRVWEHYS</sequence>
<dbReference type="EMBL" id="BLBS01000039">
    <property type="protein sequence ID" value="GET90098.1"/>
    <property type="molecule type" value="Genomic_DNA"/>
</dbReference>
<evidence type="ECO:0000313" key="3">
    <source>
        <dbReference type="Proteomes" id="UP000419144"/>
    </source>
</evidence>
<dbReference type="Gene3D" id="3.40.50.150">
    <property type="entry name" value="Vaccinia Virus protein VP39"/>
    <property type="match status" value="2"/>
</dbReference>
<comment type="caution">
    <text evidence="2">The sequence shown here is derived from an EMBL/GenBank/DDBJ whole genome shotgun (WGS) entry which is preliminary data.</text>
</comment>
<feature type="region of interest" description="Disordered" evidence="1">
    <location>
        <begin position="931"/>
        <end position="953"/>
    </location>
</feature>
<organism evidence="2 3">
    <name type="scientific">Leishmania tarentolae</name>
    <name type="common">Sauroleishmania tarentolae</name>
    <dbReference type="NCBI Taxonomy" id="5689"/>
    <lineage>
        <taxon>Eukaryota</taxon>
        <taxon>Discoba</taxon>
        <taxon>Euglenozoa</taxon>
        <taxon>Kinetoplastea</taxon>
        <taxon>Metakinetoplastina</taxon>
        <taxon>Trypanosomatida</taxon>
        <taxon>Trypanosomatidae</taxon>
        <taxon>Leishmaniinae</taxon>
        <taxon>Leishmania</taxon>
        <taxon>lizard Leishmania</taxon>
    </lineage>
</organism>
<dbReference type="VEuPathDB" id="TriTrypDB:LtaPh_2818000"/>
<protein>
    <submittedName>
        <fullName evidence="2">Uncharacterized protein</fullName>
    </submittedName>
</protein>
<dbReference type="InterPro" id="IPR029063">
    <property type="entry name" value="SAM-dependent_MTases_sf"/>
</dbReference>
<dbReference type="PANTHER" id="PTHR39963:SF1">
    <property type="entry name" value="MNMC-LIKE METHYLTRANSFERASE DOMAIN-CONTAINING PROTEIN"/>
    <property type="match status" value="1"/>
</dbReference>
<feature type="region of interest" description="Disordered" evidence="1">
    <location>
        <begin position="611"/>
        <end position="640"/>
    </location>
</feature>
<gene>
    <name evidence="2" type="ORF">LtaPh_2818000</name>
</gene>
<accession>A0A640KL88</accession>
<keyword evidence="3" id="KW-1185">Reference proteome</keyword>
<evidence type="ECO:0000313" key="2">
    <source>
        <dbReference type="EMBL" id="GET90098.1"/>
    </source>
</evidence>
<name>A0A640KL88_LEITA</name>
<dbReference type="OrthoDB" id="273249at2759"/>
<reference evidence="2" key="1">
    <citation type="submission" date="2019-11" db="EMBL/GenBank/DDBJ databases">
        <title>Leishmania tarentolae CDS.</title>
        <authorList>
            <person name="Goto Y."/>
            <person name="Yamagishi J."/>
        </authorList>
    </citation>
    <scope>NUCLEOTIDE SEQUENCE [LARGE SCALE GENOMIC DNA]</scope>
    <source>
        <strain evidence="2">Parrot Tar II</strain>
    </source>
</reference>
<proteinExistence type="predicted"/>
<dbReference type="PANTHER" id="PTHR39963">
    <property type="entry name" value="SLL0983 PROTEIN"/>
    <property type="match status" value="1"/>
</dbReference>